<keyword evidence="3" id="KW-0862">Zinc</keyword>
<accession>W2S888</accession>
<comment type="similarity">
    <text evidence="1">Belongs to the Gfa family.</text>
</comment>
<dbReference type="SUPFAM" id="SSF51316">
    <property type="entry name" value="Mss4-like"/>
    <property type="match status" value="2"/>
</dbReference>
<dbReference type="PROSITE" id="PS51891">
    <property type="entry name" value="CENP_V_GFA"/>
    <property type="match status" value="1"/>
</dbReference>
<keyword evidence="7" id="KW-1185">Reference proteome</keyword>
<evidence type="ECO:0000313" key="6">
    <source>
        <dbReference type="EMBL" id="ETN44850.1"/>
    </source>
</evidence>
<dbReference type="Pfam" id="PF04828">
    <property type="entry name" value="GFA"/>
    <property type="match status" value="2"/>
</dbReference>
<dbReference type="Gene3D" id="3.90.1590.10">
    <property type="entry name" value="glutathione-dependent formaldehyde- activating enzyme (gfa)"/>
    <property type="match status" value="2"/>
</dbReference>
<evidence type="ECO:0000256" key="1">
    <source>
        <dbReference type="ARBA" id="ARBA00005495"/>
    </source>
</evidence>
<sequence>MPDSVPTSSAQLNCLCGAITLPGSVLDHPTFPIPEEICHCNPCRYVSGSLSPAFPRLTSAPPPAVLAKLTCYSSSDRCNRYFCSTCGAHCFVEHPQVQDEWHCNAGIIDPPASPPVKDVILITSHAYIDDAIDGGLTPLFLSPTSGYDPSDHLYPEVRGKNAVKASTVLDMAKKALSCPLPGPDDTLSAKCHCGGVSLSIERADYVRNPHNVGSSMMPSHPNKYVAWFCVCRSCRLATGYSLQPMVYVPPAAIRNATNGAPVVFGRAAKEPGANKGLKLKHYLSTEDVQRSFCGGCGATVFYTFLGESDNGVVDVSAGILRADSGSLAREWVEWRDGYMSHEEECVDKSQAECVKKGWTALGLNQA</sequence>
<dbReference type="InterPro" id="IPR011057">
    <property type="entry name" value="Mss4-like_sf"/>
</dbReference>
<dbReference type="InterPro" id="IPR006913">
    <property type="entry name" value="CENP-V/GFA"/>
</dbReference>
<dbReference type="VEuPathDB" id="FungiDB:HMPREF1541_09725"/>
<dbReference type="OrthoDB" id="5422068at2759"/>
<dbReference type="EMBL" id="KB822713">
    <property type="protein sequence ID" value="ETN44850.1"/>
    <property type="molecule type" value="Genomic_DNA"/>
</dbReference>
<dbReference type="GeneID" id="19977064"/>
<dbReference type="HOGENOM" id="CLU_038839_0_0_1"/>
<feature type="domain" description="CENP-V/GFA" evidence="5">
    <location>
        <begin position="8"/>
        <end position="130"/>
    </location>
</feature>
<reference evidence="6 7" key="1">
    <citation type="submission" date="2013-03" db="EMBL/GenBank/DDBJ databases">
        <title>The Genome Sequence of Phialophora europaea CBS 101466.</title>
        <authorList>
            <consortium name="The Broad Institute Genomics Platform"/>
            <person name="Cuomo C."/>
            <person name="de Hoog S."/>
            <person name="Gorbushina A."/>
            <person name="Walker B."/>
            <person name="Young S.K."/>
            <person name="Zeng Q."/>
            <person name="Gargeya S."/>
            <person name="Fitzgerald M."/>
            <person name="Haas B."/>
            <person name="Abouelleil A."/>
            <person name="Allen A.W."/>
            <person name="Alvarado L."/>
            <person name="Arachchi H.M."/>
            <person name="Berlin A.M."/>
            <person name="Chapman S.B."/>
            <person name="Gainer-Dewar J."/>
            <person name="Goldberg J."/>
            <person name="Griggs A."/>
            <person name="Gujja S."/>
            <person name="Hansen M."/>
            <person name="Howarth C."/>
            <person name="Imamovic A."/>
            <person name="Ireland A."/>
            <person name="Larimer J."/>
            <person name="McCowan C."/>
            <person name="Murphy C."/>
            <person name="Pearson M."/>
            <person name="Poon T.W."/>
            <person name="Priest M."/>
            <person name="Roberts A."/>
            <person name="Saif S."/>
            <person name="Shea T."/>
            <person name="Sisk P."/>
            <person name="Sykes S."/>
            <person name="Wortman J."/>
            <person name="Nusbaum C."/>
            <person name="Birren B."/>
        </authorList>
    </citation>
    <scope>NUCLEOTIDE SEQUENCE [LARGE SCALE GENOMIC DNA]</scope>
    <source>
        <strain evidence="6 7">CBS 101466</strain>
    </source>
</reference>
<organism evidence="6 7">
    <name type="scientific">Cyphellophora europaea (strain CBS 101466)</name>
    <name type="common">Phialophora europaea</name>
    <dbReference type="NCBI Taxonomy" id="1220924"/>
    <lineage>
        <taxon>Eukaryota</taxon>
        <taxon>Fungi</taxon>
        <taxon>Dikarya</taxon>
        <taxon>Ascomycota</taxon>
        <taxon>Pezizomycotina</taxon>
        <taxon>Eurotiomycetes</taxon>
        <taxon>Chaetothyriomycetidae</taxon>
        <taxon>Chaetothyriales</taxon>
        <taxon>Cyphellophoraceae</taxon>
        <taxon>Cyphellophora</taxon>
    </lineage>
</organism>
<dbReference type="eggNOG" id="ENOG502S13F">
    <property type="taxonomic scope" value="Eukaryota"/>
</dbReference>
<gene>
    <name evidence="6" type="ORF">HMPREF1541_09725</name>
</gene>
<name>W2S888_CYPE1</name>
<dbReference type="AlphaFoldDB" id="W2S888"/>
<proteinExistence type="inferred from homology"/>
<evidence type="ECO:0000256" key="4">
    <source>
        <dbReference type="ARBA" id="ARBA00023239"/>
    </source>
</evidence>
<evidence type="ECO:0000256" key="2">
    <source>
        <dbReference type="ARBA" id="ARBA00022723"/>
    </source>
</evidence>
<dbReference type="RefSeq" id="XP_008712620.1">
    <property type="nucleotide sequence ID" value="XM_008714398.1"/>
</dbReference>
<dbReference type="GO" id="GO:0016846">
    <property type="term" value="F:carbon-sulfur lyase activity"/>
    <property type="evidence" value="ECO:0007669"/>
    <property type="project" value="InterPro"/>
</dbReference>
<keyword evidence="2" id="KW-0479">Metal-binding</keyword>
<dbReference type="PANTHER" id="PTHR33337">
    <property type="entry name" value="GFA DOMAIN-CONTAINING PROTEIN"/>
    <property type="match status" value="1"/>
</dbReference>
<dbReference type="InParanoid" id="W2S888"/>
<keyword evidence="4" id="KW-0456">Lyase</keyword>
<evidence type="ECO:0000256" key="3">
    <source>
        <dbReference type="ARBA" id="ARBA00022833"/>
    </source>
</evidence>
<protein>
    <recommendedName>
        <fullName evidence="5">CENP-V/GFA domain-containing protein</fullName>
    </recommendedName>
</protein>
<dbReference type="GO" id="GO:0046872">
    <property type="term" value="F:metal ion binding"/>
    <property type="evidence" value="ECO:0007669"/>
    <property type="project" value="UniProtKB-KW"/>
</dbReference>
<evidence type="ECO:0000259" key="5">
    <source>
        <dbReference type="PROSITE" id="PS51891"/>
    </source>
</evidence>
<dbReference type="Proteomes" id="UP000030752">
    <property type="component" value="Unassembled WGS sequence"/>
</dbReference>
<evidence type="ECO:0000313" key="7">
    <source>
        <dbReference type="Proteomes" id="UP000030752"/>
    </source>
</evidence>
<dbReference type="PANTHER" id="PTHR33337:SF30">
    <property type="entry name" value="DUF636 DOMAIN PROTEIN (AFU_ORTHOLOGUE AFUA_1G03180)"/>
    <property type="match status" value="1"/>
</dbReference>